<dbReference type="Proteomes" id="UP000807504">
    <property type="component" value="Unassembled WGS sequence"/>
</dbReference>
<evidence type="ECO:0000313" key="3">
    <source>
        <dbReference type="Proteomes" id="UP000807504"/>
    </source>
</evidence>
<reference evidence="2" key="2">
    <citation type="submission" date="2020-06" db="EMBL/GenBank/DDBJ databases">
        <authorList>
            <person name="Sheffer M."/>
        </authorList>
    </citation>
    <scope>NUCLEOTIDE SEQUENCE</scope>
</reference>
<accession>A0A8T0FCU5</accession>
<comment type="caution">
    <text evidence="2">The sequence shown here is derived from an EMBL/GenBank/DDBJ whole genome shotgun (WGS) entry which is preliminary data.</text>
</comment>
<proteinExistence type="predicted"/>
<organism evidence="2 3">
    <name type="scientific">Argiope bruennichi</name>
    <name type="common">Wasp spider</name>
    <name type="synonym">Aranea bruennichi</name>
    <dbReference type="NCBI Taxonomy" id="94029"/>
    <lineage>
        <taxon>Eukaryota</taxon>
        <taxon>Metazoa</taxon>
        <taxon>Ecdysozoa</taxon>
        <taxon>Arthropoda</taxon>
        <taxon>Chelicerata</taxon>
        <taxon>Arachnida</taxon>
        <taxon>Araneae</taxon>
        <taxon>Araneomorphae</taxon>
        <taxon>Entelegynae</taxon>
        <taxon>Araneoidea</taxon>
        <taxon>Araneidae</taxon>
        <taxon>Argiope</taxon>
    </lineage>
</organism>
<sequence length="213" mass="24238">MDSTPISEHLLIRVNCPACGKLIAINFSYGYCYDCKKPFPKKLLEEVGFDFTRLQEPPTPEINMDTQDNWADRSTPTTQISKSLTPTSTRHIPTGNPTSPQTSNPDVTMISPSSQIQKTPQNDFQIVSPKKAAKKPRTEENFKINTENSYSHLQEESDRPPKSIATISLVIKENFNLILQDITRRYPEIENHFQRAHLFMLSGFNVKCKVFSC</sequence>
<evidence type="ECO:0000313" key="2">
    <source>
        <dbReference type="EMBL" id="KAF8788175.1"/>
    </source>
</evidence>
<gene>
    <name evidence="2" type="ORF">HNY73_009706</name>
</gene>
<name>A0A8T0FCU5_ARGBR</name>
<evidence type="ECO:0000256" key="1">
    <source>
        <dbReference type="SAM" id="MobiDB-lite"/>
    </source>
</evidence>
<keyword evidence="3" id="KW-1185">Reference proteome</keyword>
<feature type="compositionally biased region" description="Polar residues" evidence="1">
    <location>
        <begin position="64"/>
        <end position="125"/>
    </location>
</feature>
<dbReference type="EMBL" id="JABXBU010000015">
    <property type="protein sequence ID" value="KAF8788175.1"/>
    <property type="molecule type" value="Genomic_DNA"/>
</dbReference>
<feature type="region of interest" description="Disordered" evidence="1">
    <location>
        <begin position="55"/>
        <end position="159"/>
    </location>
</feature>
<protein>
    <submittedName>
        <fullName evidence="2">Uncharacterized protein</fullName>
    </submittedName>
</protein>
<reference evidence="2" key="1">
    <citation type="journal article" date="2020" name="bioRxiv">
        <title>Chromosome-level reference genome of the European wasp spider Argiope bruennichi: a resource for studies on range expansion and evolutionary adaptation.</title>
        <authorList>
            <person name="Sheffer M.M."/>
            <person name="Hoppe A."/>
            <person name="Krehenwinkel H."/>
            <person name="Uhl G."/>
            <person name="Kuss A.W."/>
            <person name="Jensen L."/>
            <person name="Jensen C."/>
            <person name="Gillespie R.G."/>
            <person name="Hoff K.J."/>
            <person name="Prost S."/>
        </authorList>
    </citation>
    <scope>NUCLEOTIDE SEQUENCE</scope>
</reference>
<feature type="compositionally biased region" description="Polar residues" evidence="1">
    <location>
        <begin position="143"/>
        <end position="152"/>
    </location>
</feature>
<dbReference type="AlphaFoldDB" id="A0A8T0FCU5"/>